<reference evidence="2 3" key="1">
    <citation type="submission" date="2016-03" db="EMBL/GenBank/DDBJ databases">
        <title>EvidentialGene: Evidence-directed Construction of Genes on Genomes.</title>
        <authorList>
            <person name="Gilbert D.G."/>
            <person name="Choi J.-H."/>
            <person name="Mockaitis K."/>
            <person name="Colbourne J."/>
            <person name="Pfrender M."/>
        </authorList>
    </citation>
    <scope>NUCLEOTIDE SEQUENCE [LARGE SCALE GENOMIC DNA]</scope>
    <source>
        <strain evidence="2 3">Xinb3</strain>
        <tissue evidence="2">Complete organism</tissue>
    </source>
</reference>
<dbReference type="AlphaFoldDB" id="A0A164QTS6"/>
<dbReference type="Proteomes" id="UP000076858">
    <property type="component" value="Unassembled WGS sequence"/>
</dbReference>
<evidence type="ECO:0000256" key="1">
    <source>
        <dbReference type="SAM" id="MobiDB-lite"/>
    </source>
</evidence>
<gene>
    <name evidence="2" type="ORF">APZ42_028108</name>
</gene>
<organism evidence="2 3">
    <name type="scientific">Daphnia magna</name>
    <dbReference type="NCBI Taxonomy" id="35525"/>
    <lineage>
        <taxon>Eukaryota</taxon>
        <taxon>Metazoa</taxon>
        <taxon>Ecdysozoa</taxon>
        <taxon>Arthropoda</taxon>
        <taxon>Crustacea</taxon>
        <taxon>Branchiopoda</taxon>
        <taxon>Diplostraca</taxon>
        <taxon>Cladocera</taxon>
        <taxon>Anomopoda</taxon>
        <taxon>Daphniidae</taxon>
        <taxon>Daphnia</taxon>
    </lineage>
</organism>
<evidence type="ECO:0000313" key="2">
    <source>
        <dbReference type="EMBL" id="KZS08051.1"/>
    </source>
</evidence>
<comment type="caution">
    <text evidence="2">The sequence shown here is derived from an EMBL/GenBank/DDBJ whole genome shotgun (WGS) entry which is preliminary data.</text>
</comment>
<evidence type="ECO:0000313" key="3">
    <source>
        <dbReference type="Proteomes" id="UP000076858"/>
    </source>
</evidence>
<proteinExistence type="predicted"/>
<sequence length="41" mass="4689">MEGFPPYAKLLNYSCSNQRRPLQPTRNKSAIATTMCTSKRK</sequence>
<accession>A0A164QTS6</accession>
<protein>
    <submittedName>
        <fullName evidence="2">Uncharacterized protein</fullName>
    </submittedName>
</protein>
<feature type="region of interest" description="Disordered" evidence="1">
    <location>
        <begin position="18"/>
        <end position="41"/>
    </location>
</feature>
<dbReference type="EMBL" id="LRGB01002371">
    <property type="protein sequence ID" value="KZS08051.1"/>
    <property type="molecule type" value="Genomic_DNA"/>
</dbReference>
<name>A0A164QTS6_9CRUS</name>
<keyword evidence="3" id="KW-1185">Reference proteome</keyword>